<dbReference type="Gene3D" id="3.20.20.80">
    <property type="entry name" value="Glycosidases"/>
    <property type="match status" value="1"/>
</dbReference>
<dbReference type="InterPro" id="IPR006047">
    <property type="entry name" value="GH13_cat_dom"/>
</dbReference>
<dbReference type="Pfam" id="PF00128">
    <property type="entry name" value="Alpha-amylase"/>
    <property type="match status" value="1"/>
</dbReference>
<dbReference type="GO" id="GO:0004556">
    <property type="term" value="F:alpha-amylase activity"/>
    <property type="evidence" value="ECO:0007669"/>
    <property type="project" value="TreeGrafter"/>
</dbReference>
<dbReference type="InterPro" id="IPR045857">
    <property type="entry name" value="O16G_dom_2"/>
</dbReference>
<dbReference type="Proteomes" id="UP000295453">
    <property type="component" value="Unassembled WGS sequence"/>
</dbReference>
<evidence type="ECO:0000256" key="1">
    <source>
        <dbReference type="ARBA" id="ARBA00008061"/>
    </source>
</evidence>
<evidence type="ECO:0000256" key="2">
    <source>
        <dbReference type="SAM" id="MobiDB-lite"/>
    </source>
</evidence>
<gene>
    <name evidence="4" type="ORF">EPD65_03965</name>
</gene>
<feature type="region of interest" description="Disordered" evidence="2">
    <location>
        <begin position="386"/>
        <end position="407"/>
    </location>
</feature>
<dbReference type="Gene3D" id="3.90.400.10">
    <property type="entry name" value="Oligo-1,6-glucosidase, Domain 2"/>
    <property type="match status" value="1"/>
</dbReference>
<dbReference type="PANTHER" id="PTHR10357:SF179">
    <property type="entry name" value="NEUTRAL AND BASIC AMINO ACID TRANSPORT PROTEIN RBAT"/>
    <property type="match status" value="1"/>
</dbReference>
<dbReference type="GO" id="GO:0009313">
    <property type="term" value="P:oligosaccharide catabolic process"/>
    <property type="evidence" value="ECO:0007669"/>
    <property type="project" value="TreeGrafter"/>
</dbReference>
<feature type="domain" description="Glycosyl hydrolase family 13 catalytic" evidence="3">
    <location>
        <begin position="20"/>
        <end position="410"/>
    </location>
</feature>
<dbReference type="AlphaFoldDB" id="A0A4R1CHY2"/>
<dbReference type="PANTHER" id="PTHR10357">
    <property type="entry name" value="ALPHA-AMYLASE FAMILY MEMBER"/>
    <property type="match status" value="1"/>
</dbReference>
<keyword evidence="5" id="KW-1185">Reference proteome</keyword>
<dbReference type="OrthoDB" id="9043248at2"/>
<evidence type="ECO:0000313" key="5">
    <source>
        <dbReference type="Proteomes" id="UP000295453"/>
    </source>
</evidence>
<sequence>MSAPTTQGTDPWWLHGVVYQVYVRSFADSDGDGVGDLPGITSRLPYLRNLGVDALWITPFYASPQADHGYDVSNYYDVDPLFGQLSDADDLLARAHELGLRVIVDLVPNHTSSEHPWFQAALAAGPGSAERERYLFRPGRIGPDGVEGPPNNWISRFEGPAWTRVPADVNEPGEWYLHLFDTSQPDLDWHHPDVPAEFERILRFWLDRGVDGIRIDVAHGLFKAPGLPDQQLAPGESADPGESLITQRPSHTPMWNQPEVHEVYRHWHQLLAAYDGDRMAIAEAWVRDPEDIADFVRPDELQQAFNFHWLAAPWSAEAFRAVIEQTLSVVPAPTWVLGNHDVVRPVTRYGGGDLGLARWRAALLTMLALPGSAYIHQGEELGLPQVDVPPHLRQDPRANVPGRGGRDGCRVPMPWSGSKPPYGFGPGDGQPWLPQPEEWTDLSVEAQTGVADSTLEWVRRVLAVRREVLAGFGGTDPQLEVEGTPTELVIRRGRLVCHLNTADTSIGAERLRALLADGEVLLCSGDRPGDADTATWILHD</sequence>
<name>A0A4R1CHY2_9ACTN</name>
<evidence type="ECO:0000313" key="4">
    <source>
        <dbReference type="EMBL" id="TCJ30367.1"/>
    </source>
</evidence>
<dbReference type="EMBL" id="SJZJ01000004">
    <property type="protein sequence ID" value="TCJ30367.1"/>
    <property type="molecule type" value="Genomic_DNA"/>
</dbReference>
<dbReference type="SMART" id="SM00642">
    <property type="entry name" value="Aamy"/>
    <property type="match status" value="1"/>
</dbReference>
<organism evidence="4 5">
    <name type="scientific">Nocardioides jejuensis</name>
    <dbReference type="NCBI Taxonomy" id="2502782"/>
    <lineage>
        <taxon>Bacteria</taxon>
        <taxon>Bacillati</taxon>
        <taxon>Actinomycetota</taxon>
        <taxon>Actinomycetes</taxon>
        <taxon>Propionibacteriales</taxon>
        <taxon>Nocardioidaceae</taxon>
        <taxon>Nocardioides</taxon>
    </lineage>
</organism>
<dbReference type="CDD" id="cd11332">
    <property type="entry name" value="AmyAc_OligoGlu_TS"/>
    <property type="match status" value="1"/>
</dbReference>
<dbReference type="SUPFAM" id="SSF51445">
    <property type="entry name" value="(Trans)glycosidases"/>
    <property type="match status" value="1"/>
</dbReference>
<evidence type="ECO:0000259" key="3">
    <source>
        <dbReference type="SMART" id="SM00642"/>
    </source>
</evidence>
<comment type="caution">
    <text evidence="4">The sequence shown here is derived from an EMBL/GenBank/DDBJ whole genome shotgun (WGS) entry which is preliminary data.</text>
</comment>
<proteinExistence type="inferred from homology"/>
<accession>A0A4R1CHY2</accession>
<comment type="similarity">
    <text evidence="1">Belongs to the glycosyl hydrolase 13 family.</text>
</comment>
<feature type="region of interest" description="Disordered" evidence="2">
    <location>
        <begin position="226"/>
        <end position="250"/>
    </location>
</feature>
<dbReference type="InterPro" id="IPR017853">
    <property type="entry name" value="GH"/>
</dbReference>
<reference evidence="4 5" key="1">
    <citation type="submission" date="2019-03" db="EMBL/GenBank/DDBJ databases">
        <authorList>
            <person name="Kim M.K.M."/>
        </authorList>
    </citation>
    <scope>NUCLEOTIDE SEQUENCE [LARGE SCALE GENOMIC DNA]</scope>
    <source>
        <strain evidence="4 5">18JY15-6</strain>
    </source>
</reference>
<dbReference type="RefSeq" id="WP_131581867.1">
    <property type="nucleotide sequence ID" value="NZ_SJZJ01000004.1"/>
</dbReference>
<protein>
    <submittedName>
        <fullName evidence="4">Alpha-amylase</fullName>
    </submittedName>
</protein>